<dbReference type="Gene3D" id="1.10.150.300">
    <property type="entry name" value="TGS-like domain"/>
    <property type="match status" value="1"/>
</dbReference>
<keyword evidence="2" id="KW-0547">Nucleotide-binding</keyword>
<dbReference type="GO" id="GO:0005525">
    <property type="term" value="F:GTP binding"/>
    <property type="evidence" value="ECO:0007669"/>
    <property type="project" value="InterPro"/>
</dbReference>
<dbReference type="GO" id="GO:0046872">
    <property type="term" value="F:metal ion binding"/>
    <property type="evidence" value="ECO:0007669"/>
    <property type="project" value="UniProtKB-KW"/>
</dbReference>
<gene>
    <name evidence="6" type="primary">ychF</name>
    <name evidence="6" type="ORF">BTSPAZIEG_0134</name>
</gene>
<dbReference type="PATRIC" id="fig|98804.3.peg.127"/>
<evidence type="ECO:0000259" key="5">
    <source>
        <dbReference type="PROSITE" id="PS51710"/>
    </source>
</evidence>
<dbReference type="RefSeq" id="WP_075472472.1">
    <property type="nucleotide sequence ID" value="NZ_CP135003.1"/>
</dbReference>
<name>A0A170PBP0_BUCTT</name>
<accession>A0A170PBP0</accession>
<dbReference type="InterPro" id="IPR031167">
    <property type="entry name" value="G_OBG"/>
</dbReference>
<evidence type="ECO:0000256" key="3">
    <source>
        <dbReference type="ARBA" id="ARBA00022840"/>
    </source>
</evidence>
<evidence type="ECO:0000313" key="6">
    <source>
        <dbReference type="EMBL" id="CUR53113.1"/>
    </source>
</evidence>
<dbReference type="InterPro" id="IPR012675">
    <property type="entry name" value="Beta-grasp_dom_sf"/>
</dbReference>
<reference evidence="7" key="1">
    <citation type="submission" date="2015-10" db="EMBL/GenBank/DDBJ databases">
        <authorList>
            <person name="Manzano-Marin A."/>
            <person name="Manzano-Marin A."/>
        </authorList>
    </citation>
    <scope>NUCLEOTIDE SEQUENCE [LARGE SCALE GENOMIC DNA]</scope>
    <source>
        <strain evidence="7">BTs</strain>
    </source>
</reference>
<dbReference type="SUPFAM" id="SSF81271">
    <property type="entry name" value="TGS-like"/>
    <property type="match status" value="1"/>
</dbReference>
<dbReference type="GO" id="GO:0005737">
    <property type="term" value="C:cytoplasm"/>
    <property type="evidence" value="ECO:0007669"/>
    <property type="project" value="TreeGrafter"/>
</dbReference>
<organism evidence="6 7">
    <name type="scientific">Buchnera aphidicola subsp. Tuberolachnus salignus</name>
    <dbReference type="NCBI Taxonomy" id="98804"/>
    <lineage>
        <taxon>Bacteria</taxon>
        <taxon>Pseudomonadati</taxon>
        <taxon>Pseudomonadota</taxon>
        <taxon>Gammaproteobacteria</taxon>
        <taxon>Enterobacterales</taxon>
        <taxon>Erwiniaceae</taxon>
        <taxon>Buchnera</taxon>
    </lineage>
</organism>
<dbReference type="InterPro" id="IPR027417">
    <property type="entry name" value="P-loop_NTPase"/>
</dbReference>
<dbReference type="InterPro" id="IPR006073">
    <property type="entry name" value="GTP-bd"/>
</dbReference>
<dbReference type="InterPro" id="IPR023192">
    <property type="entry name" value="TGS-like_dom_sf"/>
</dbReference>
<dbReference type="PIRSF" id="PIRSF006641">
    <property type="entry name" value="CHP00092"/>
    <property type="match status" value="1"/>
</dbReference>
<dbReference type="GO" id="GO:0016887">
    <property type="term" value="F:ATP hydrolysis activity"/>
    <property type="evidence" value="ECO:0007669"/>
    <property type="project" value="InterPro"/>
</dbReference>
<dbReference type="Proteomes" id="UP000243633">
    <property type="component" value="Chromosome 1"/>
</dbReference>
<dbReference type="GO" id="GO:0005524">
    <property type="term" value="F:ATP binding"/>
    <property type="evidence" value="ECO:0007669"/>
    <property type="project" value="UniProtKB-KW"/>
</dbReference>
<sequence length="366" mass="42375">MSFKCGIIGLPNVGKSLLFNLMTHSKVPSENFPFCTIKPNIGYSSVFDTRINEIFKIIPAKKKTFCCIEVRDIAGLVKGASQGEGLGNSFLEHIKNINTIIHVVRCFENEKITHIYDRIDPIKDIEIINLELLLSDLSNCQKFLKNFKQQNLEKNFFEKKKFLLLKRCFSFLTKGIFLFLSDFDQIELKILEIYNFLTFKPIVYVLNISKNIKKNILLHKVLKFIKKTNSKFISIPLFLKNEQQENVVNISNSFNAIKKIQFKERETCLKKIIQIGYELLSLKTFFTVGILEIKAWSIHINATSEDAAHMIHSDLKKGFIRAQIISYIDFIKYKGEKGARRFGKVRSEGRKYILKDGDIVHILFNV</sequence>
<dbReference type="InterPro" id="IPR012676">
    <property type="entry name" value="TGS-like"/>
</dbReference>
<keyword evidence="7" id="KW-1185">Reference proteome</keyword>
<keyword evidence="1" id="KW-0479">Metal-binding</keyword>
<dbReference type="PRINTS" id="PR00326">
    <property type="entry name" value="GTP1OBG"/>
</dbReference>
<protein>
    <submittedName>
        <fullName evidence="6">Ribosome-binding ATPase YchF</fullName>
    </submittedName>
</protein>
<dbReference type="FunFam" id="3.10.20.30:FF:000001">
    <property type="entry name" value="Ribosome-binding ATPase YchF"/>
    <property type="match status" value="1"/>
</dbReference>
<dbReference type="OrthoDB" id="9810373at2"/>
<dbReference type="Gene3D" id="3.10.20.30">
    <property type="match status" value="1"/>
</dbReference>
<evidence type="ECO:0000256" key="4">
    <source>
        <dbReference type="ARBA" id="ARBA00022842"/>
    </source>
</evidence>
<dbReference type="InterPro" id="IPR013029">
    <property type="entry name" value="YchF_C"/>
</dbReference>
<dbReference type="PANTHER" id="PTHR23305:SF18">
    <property type="entry name" value="OBG-TYPE G DOMAIN-CONTAINING PROTEIN"/>
    <property type="match status" value="1"/>
</dbReference>
<feature type="domain" description="OBG-type G" evidence="5">
    <location>
        <begin position="3"/>
        <end position="259"/>
    </location>
</feature>
<evidence type="ECO:0000256" key="2">
    <source>
        <dbReference type="ARBA" id="ARBA00022741"/>
    </source>
</evidence>
<proteinExistence type="predicted"/>
<dbReference type="PROSITE" id="PS51710">
    <property type="entry name" value="G_OBG"/>
    <property type="match status" value="1"/>
</dbReference>
<dbReference type="InterPro" id="IPR004396">
    <property type="entry name" value="ATPase_YchF/OLA1"/>
</dbReference>
<evidence type="ECO:0000313" key="7">
    <source>
        <dbReference type="Proteomes" id="UP000243633"/>
    </source>
</evidence>
<dbReference type="SUPFAM" id="SSF52540">
    <property type="entry name" value="P-loop containing nucleoside triphosphate hydrolases"/>
    <property type="match status" value="1"/>
</dbReference>
<dbReference type="AlphaFoldDB" id="A0A170PBP0"/>
<dbReference type="Pfam" id="PF01926">
    <property type="entry name" value="MMR_HSR1"/>
    <property type="match status" value="1"/>
</dbReference>
<dbReference type="EMBL" id="LN890285">
    <property type="protein sequence ID" value="CUR53113.1"/>
    <property type="molecule type" value="Genomic_DNA"/>
</dbReference>
<evidence type="ECO:0000256" key="1">
    <source>
        <dbReference type="ARBA" id="ARBA00022723"/>
    </source>
</evidence>
<keyword evidence="4" id="KW-0460">Magnesium</keyword>
<dbReference type="Pfam" id="PF06071">
    <property type="entry name" value="YchF-GTPase_C"/>
    <property type="match status" value="1"/>
</dbReference>
<dbReference type="Gene3D" id="3.40.50.300">
    <property type="entry name" value="P-loop containing nucleotide triphosphate hydrolases"/>
    <property type="match status" value="1"/>
</dbReference>
<keyword evidence="3" id="KW-0067">ATP-binding</keyword>
<dbReference type="STRING" id="98804.BTSPAZIEG_0134"/>
<dbReference type="PANTHER" id="PTHR23305">
    <property type="entry name" value="OBG GTPASE FAMILY"/>
    <property type="match status" value="1"/>
</dbReference>
<dbReference type="NCBIfam" id="TIGR00092">
    <property type="entry name" value="redox-regulated ATPase YchF"/>
    <property type="match status" value="1"/>
</dbReference>